<dbReference type="PANTHER" id="PTHR47916:SF4">
    <property type="entry name" value="FRUCTOSE-BISPHOSPHATE ALDOLASE CLASS 1"/>
    <property type="match status" value="1"/>
</dbReference>
<comment type="similarity">
    <text evidence="4">Belongs to the DeoC/FbaB aldolase family. FbaB subfamily.</text>
</comment>
<organism evidence="6 7">
    <name type="scientific">Candidatus Falkowbacteria bacterium GW2011_GWE1_38_31</name>
    <dbReference type="NCBI Taxonomy" id="1618638"/>
    <lineage>
        <taxon>Bacteria</taxon>
        <taxon>Candidatus Falkowiibacteriota</taxon>
    </lineage>
</organism>
<evidence type="ECO:0000256" key="1">
    <source>
        <dbReference type="ARBA" id="ARBA00013068"/>
    </source>
</evidence>
<comment type="caution">
    <text evidence="6">The sequence shown here is derived from an EMBL/GenBank/DDBJ whole genome shotgun (WGS) entry which is preliminary data.</text>
</comment>
<feature type="active site" description="Schiff-base intermediate with dihydroxyacetone-P" evidence="5">
    <location>
        <position position="202"/>
    </location>
</feature>
<dbReference type="PIRSF" id="PIRSF038992">
    <property type="entry name" value="Aldolase_Ia"/>
    <property type="match status" value="1"/>
</dbReference>
<dbReference type="PANTHER" id="PTHR47916">
    <property type="entry name" value="FRUCTOSE-BISPHOSPHATE ALDOLASE CLASS 1"/>
    <property type="match status" value="1"/>
</dbReference>
<dbReference type="Proteomes" id="UP000034022">
    <property type="component" value="Unassembled WGS sequence"/>
</dbReference>
<dbReference type="EMBL" id="LBUU01000009">
    <property type="protein sequence ID" value="KKQ69819.1"/>
    <property type="molecule type" value="Genomic_DNA"/>
</dbReference>
<evidence type="ECO:0000256" key="3">
    <source>
        <dbReference type="ARBA" id="ARBA00023270"/>
    </source>
</evidence>
<dbReference type="PATRIC" id="fig|1618638.3.peg.1027"/>
<dbReference type="SUPFAM" id="SSF51569">
    <property type="entry name" value="Aldolase"/>
    <property type="match status" value="1"/>
</dbReference>
<dbReference type="NCBIfam" id="NF005321">
    <property type="entry name" value="PRK06852.1"/>
    <property type="match status" value="1"/>
</dbReference>
<proteinExistence type="inferred from homology"/>
<accession>A0A0G0M807</accession>
<keyword evidence="3" id="KW-0704">Schiff base</keyword>
<dbReference type="SMART" id="SM01133">
    <property type="entry name" value="DeoC"/>
    <property type="match status" value="1"/>
</dbReference>
<keyword evidence="2" id="KW-0456">Lyase</keyword>
<evidence type="ECO:0000256" key="4">
    <source>
        <dbReference type="ARBA" id="ARBA00049653"/>
    </source>
</evidence>
<dbReference type="InterPro" id="IPR041720">
    <property type="entry name" value="FbaB-like"/>
</dbReference>
<gene>
    <name evidence="6" type="ORF">US91_C0009G0022</name>
</gene>
<dbReference type="Gene3D" id="3.20.20.70">
    <property type="entry name" value="Aldolase class I"/>
    <property type="match status" value="1"/>
</dbReference>
<feature type="active site" description="Proton donor" evidence="5">
    <location>
        <position position="171"/>
    </location>
</feature>
<dbReference type="InterPro" id="IPR050456">
    <property type="entry name" value="DeoC/FbaB_aldolase"/>
</dbReference>
<evidence type="ECO:0000256" key="2">
    <source>
        <dbReference type="ARBA" id="ARBA00023239"/>
    </source>
</evidence>
<name>A0A0G0M807_9BACT</name>
<dbReference type="Pfam" id="PF01791">
    <property type="entry name" value="DeoC"/>
    <property type="match status" value="1"/>
</dbReference>
<dbReference type="EC" id="4.1.2.13" evidence="1"/>
<reference evidence="6 7" key="1">
    <citation type="journal article" date="2015" name="Nature">
        <title>rRNA introns, odd ribosomes, and small enigmatic genomes across a large radiation of phyla.</title>
        <authorList>
            <person name="Brown C.T."/>
            <person name="Hug L.A."/>
            <person name="Thomas B.C."/>
            <person name="Sharon I."/>
            <person name="Castelle C.J."/>
            <person name="Singh A."/>
            <person name="Wilkins M.J."/>
            <person name="Williams K.H."/>
            <person name="Banfield J.F."/>
        </authorList>
    </citation>
    <scope>NUCLEOTIDE SEQUENCE [LARGE SCALE GENOMIC DNA]</scope>
</reference>
<evidence type="ECO:0000256" key="5">
    <source>
        <dbReference type="PIRSR" id="PIRSR038992-1"/>
    </source>
</evidence>
<dbReference type="InterPro" id="IPR013785">
    <property type="entry name" value="Aldolase_TIM"/>
</dbReference>
<protein>
    <recommendedName>
        <fullName evidence="1">fructose-bisphosphate aldolase</fullName>
        <ecNumber evidence="1">4.1.2.13</ecNumber>
    </recommendedName>
</protein>
<dbReference type="AlphaFoldDB" id="A0A0G0M807"/>
<evidence type="ECO:0000313" key="6">
    <source>
        <dbReference type="EMBL" id="KKQ69819.1"/>
    </source>
</evidence>
<sequence length="307" mass="34169">MNIPLSVPKNKESEYKKNFNTTTRGTGRMMMFAGDQKVEHLNDDFFGKDIPSEVADPEHYFKIAEKADIGVFATQLGLLSRYGRDYKNIPYLIKTNSKTNLLSTEYKDPFSNNWIKVSDVVKFKKQTGLNIVGVGYTLYIGSWYESAMFEQVSRMIFEAHQEGLLTVVWVYMRGRAIKDGEDLHLNAGGAGVALCLGADFIKIICPKDKDGKQKTEEFKEVVNAAGRSGIICVGGSKQSVPAFLQDLHDQIHIAGSRGCAVGRNIYQRPLDEAINMANAISAITLYGYSVEDALAVFEGKKKLIIKK</sequence>
<dbReference type="InterPro" id="IPR002915">
    <property type="entry name" value="DeoC/FbaB/LacD_aldolase"/>
</dbReference>
<evidence type="ECO:0000313" key="7">
    <source>
        <dbReference type="Proteomes" id="UP000034022"/>
    </source>
</evidence>
<dbReference type="GO" id="GO:0004332">
    <property type="term" value="F:fructose-bisphosphate aldolase activity"/>
    <property type="evidence" value="ECO:0007669"/>
    <property type="project" value="UniProtKB-EC"/>
</dbReference>